<feature type="region of interest" description="Disordered" evidence="1">
    <location>
        <begin position="431"/>
        <end position="450"/>
    </location>
</feature>
<feature type="compositionally biased region" description="Polar residues" evidence="1">
    <location>
        <begin position="162"/>
        <end position="179"/>
    </location>
</feature>
<dbReference type="Proteomes" id="UP000834106">
    <property type="component" value="Chromosome 5"/>
</dbReference>
<feature type="region of interest" description="Disordered" evidence="1">
    <location>
        <begin position="219"/>
        <end position="303"/>
    </location>
</feature>
<feature type="domain" description="Srp40 C-terminal" evidence="2">
    <location>
        <begin position="388"/>
        <end position="460"/>
    </location>
</feature>
<dbReference type="EMBL" id="OU503040">
    <property type="protein sequence ID" value="CAI9760927.1"/>
    <property type="molecule type" value="Genomic_DNA"/>
</dbReference>
<dbReference type="PANTHER" id="PTHR23216:SF1">
    <property type="entry name" value="NUCLEOLAR AND COILED-BODY PHOSPHOPROTEIN 1"/>
    <property type="match status" value="1"/>
</dbReference>
<dbReference type="GO" id="GO:0005730">
    <property type="term" value="C:nucleolus"/>
    <property type="evidence" value="ECO:0007669"/>
    <property type="project" value="InterPro"/>
</dbReference>
<accession>A0AAD1Z5R2</accession>
<dbReference type="InterPro" id="IPR039191">
    <property type="entry name" value="Nopp140-like"/>
</dbReference>
<evidence type="ECO:0000313" key="4">
    <source>
        <dbReference type="Proteomes" id="UP000834106"/>
    </source>
</evidence>
<feature type="compositionally biased region" description="Basic and acidic residues" evidence="1">
    <location>
        <begin position="152"/>
        <end position="161"/>
    </location>
</feature>
<evidence type="ECO:0000313" key="3">
    <source>
        <dbReference type="EMBL" id="CAI9760927.1"/>
    </source>
</evidence>
<feature type="compositionally biased region" description="Basic and acidic residues" evidence="1">
    <location>
        <begin position="273"/>
        <end position="287"/>
    </location>
</feature>
<dbReference type="AlphaFoldDB" id="A0AAD1Z5R2"/>
<feature type="region of interest" description="Disordered" evidence="1">
    <location>
        <begin position="151"/>
        <end position="179"/>
    </location>
</feature>
<organism evidence="3 4">
    <name type="scientific">Fraxinus pennsylvanica</name>
    <dbReference type="NCBI Taxonomy" id="56036"/>
    <lineage>
        <taxon>Eukaryota</taxon>
        <taxon>Viridiplantae</taxon>
        <taxon>Streptophyta</taxon>
        <taxon>Embryophyta</taxon>
        <taxon>Tracheophyta</taxon>
        <taxon>Spermatophyta</taxon>
        <taxon>Magnoliopsida</taxon>
        <taxon>eudicotyledons</taxon>
        <taxon>Gunneridae</taxon>
        <taxon>Pentapetalae</taxon>
        <taxon>asterids</taxon>
        <taxon>lamiids</taxon>
        <taxon>Lamiales</taxon>
        <taxon>Oleaceae</taxon>
        <taxon>Oleeae</taxon>
        <taxon>Fraxinus</taxon>
    </lineage>
</organism>
<dbReference type="PANTHER" id="PTHR23216">
    <property type="entry name" value="NUCLEOLAR AND COILED-BODY PHOSPHOPROTEIN 1"/>
    <property type="match status" value="1"/>
</dbReference>
<feature type="region of interest" description="Disordered" evidence="1">
    <location>
        <begin position="336"/>
        <end position="386"/>
    </location>
</feature>
<protein>
    <recommendedName>
        <fullName evidence="2">Srp40 C-terminal domain-containing protein</fullName>
    </recommendedName>
</protein>
<dbReference type="InterPro" id="IPR007718">
    <property type="entry name" value="Srp40_C"/>
</dbReference>
<reference evidence="3" key="1">
    <citation type="submission" date="2023-05" db="EMBL/GenBank/DDBJ databases">
        <authorList>
            <person name="Huff M."/>
        </authorList>
    </citation>
    <scope>NUCLEOTIDE SEQUENCE</scope>
</reference>
<name>A0AAD1Z5R2_9LAMI</name>
<evidence type="ECO:0000256" key="1">
    <source>
        <dbReference type="SAM" id="MobiDB-lite"/>
    </source>
</evidence>
<gene>
    <name evidence="3" type="ORF">FPE_LOCUS8357</name>
</gene>
<sequence length="466" mass="52391">MQEEGDSAYVSPSYLPLIVFKPRQVLLAEEQQRNSSMAKKQSENSAQLKPDNKSLLAYSIALWIENSGFSKALKRFISEAQIQDDDWKLRALNLEDVFSKYLELCNDHNKNLFLQKDQKTLAGDAADKNGNSNCAALEEIISKKKKSKRKDKYNDISKSDSGKTLCQSQLKSEAPKNSSDGKVCELLIDESSRSQKVKKKKGKFACELLDGDEKQIDARVAATGQDAGDIPSEENKFQAKQKKRKKEATASPELSGSEMHDSENPILGKPKQKSIETAEDRADEYSKASKKRKRFAPYENENHPFEEVAVEELKRRKTGGLEELKVVEQQITISGGNGLAEPQNFSVKKIDESTNGNIHKNELKKSSQPKSGKRQHNSSVEPKTVNAFQRVKVDDVKYVDERLQDNSYWALDSAGNGYGAKAQEVLGQVKGRDFRHEKTKKKRGSYRGGQIDLQSHSIKFNYSDED</sequence>
<dbReference type="Pfam" id="PF05022">
    <property type="entry name" value="SRP40_C"/>
    <property type="match status" value="1"/>
</dbReference>
<evidence type="ECO:0000259" key="2">
    <source>
        <dbReference type="Pfam" id="PF05022"/>
    </source>
</evidence>
<proteinExistence type="predicted"/>
<keyword evidence="4" id="KW-1185">Reference proteome</keyword>